<dbReference type="VEuPathDB" id="VectorBase:GPAI026592"/>
<dbReference type="Proteomes" id="UP000092445">
    <property type="component" value="Unassembled WGS sequence"/>
</dbReference>
<sequence length="124" mass="13771">MWPFDQKVVLESLLLAVQLGKDESGNMFATSWELAENYVPPSKEIRRSGLTKAAKRSGVPCHDTMTGAQCDPCPMGYEGDGRSCTKRNPCLDGPCPSGNILMPTHNIQHYQRQYTARKYSVMSS</sequence>
<keyword evidence="2" id="KW-1185">Reference proteome</keyword>
<protein>
    <submittedName>
        <fullName evidence="1">Uncharacterized protein</fullName>
    </submittedName>
</protein>
<dbReference type="AlphaFoldDB" id="A0A1A9ZVU9"/>
<reference evidence="1" key="2">
    <citation type="submission" date="2020-05" db="UniProtKB">
        <authorList>
            <consortium name="EnsemblMetazoa"/>
        </authorList>
    </citation>
    <scope>IDENTIFICATION</scope>
    <source>
        <strain evidence="1">IAEA</strain>
    </source>
</reference>
<name>A0A1A9ZVU9_GLOPL</name>
<dbReference type="Gene3D" id="2.10.25.10">
    <property type="entry name" value="Laminin"/>
    <property type="match status" value="1"/>
</dbReference>
<organism evidence="1 2">
    <name type="scientific">Glossina pallidipes</name>
    <name type="common">Tsetse fly</name>
    <dbReference type="NCBI Taxonomy" id="7398"/>
    <lineage>
        <taxon>Eukaryota</taxon>
        <taxon>Metazoa</taxon>
        <taxon>Ecdysozoa</taxon>
        <taxon>Arthropoda</taxon>
        <taxon>Hexapoda</taxon>
        <taxon>Insecta</taxon>
        <taxon>Pterygota</taxon>
        <taxon>Neoptera</taxon>
        <taxon>Endopterygota</taxon>
        <taxon>Diptera</taxon>
        <taxon>Brachycera</taxon>
        <taxon>Muscomorpha</taxon>
        <taxon>Hippoboscoidea</taxon>
        <taxon>Glossinidae</taxon>
        <taxon>Glossina</taxon>
    </lineage>
</organism>
<dbReference type="EnsemblMetazoa" id="GPAI026592-RA">
    <property type="protein sequence ID" value="GPAI026592-PA"/>
    <property type="gene ID" value="GPAI026592"/>
</dbReference>
<evidence type="ECO:0000313" key="1">
    <source>
        <dbReference type="EnsemblMetazoa" id="GPAI026592-PA"/>
    </source>
</evidence>
<evidence type="ECO:0000313" key="2">
    <source>
        <dbReference type="Proteomes" id="UP000092445"/>
    </source>
</evidence>
<dbReference type="STRING" id="7398.A0A1A9ZVU9"/>
<accession>A0A1A9ZVU9</accession>
<proteinExistence type="predicted"/>
<reference evidence="2" key="1">
    <citation type="submission" date="2014-03" db="EMBL/GenBank/DDBJ databases">
        <authorList>
            <person name="Aksoy S."/>
            <person name="Warren W."/>
            <person name="Wilson R.K."/>
        </authorList>
    </citation>
    <scope>NUCLEOTIDE SEQUENCE [LARGE SCALE GENOMIC DNA]</scope>
    <source>
        <strain evidence="2">IAEA</strain>
    </source>
</reference>